<accession>F2UDJ0</accession>
<name>F2UDJ0_SALR5</name>
<feature type="domain" description="Apple" evidence="2">
    <location>
        <begin position="74"/>
        <end position="105"/>
    </location>
</feature>
<evidence type="ECO:0000256" key="1">
    <source>
        <dbReference type="SAM" id="SignalP"/>
    </source>
</evidence>
<feature type="domain" description="Apple" evidence="2">
    <location>
        <begin position="229"/>
        <end position="253"/>
    </location>
</feature>
<proteinExistence type="predicted"/>
<feature type="chain" id="PRO_5003290548" description="Apple domain-containing protein" evidence="1">
    <location>
        <begin position="37"/>
        <end position="376"/>
    </location>
</feature>
<evidence type="ECO:0000313" key="3">
    <source>
        <dbReference type="EMBL" id="EGD74685.1"/>
    </source>
</evidence>
<dbReference type="Proteomes" id="UP000007799">
    <property type="component" value="Unassembled WGS sequence"/>
</dbReference>
<keyword evidence="4" id="KW-1185">Reference proteome</keyword>
<sequence length="376" mass="39364">MMAGLRARSMMRVAAMAPSLLLLLMAVAVAPMGVQAQAQTLMAVEHVGLPSEQPARYSNAFDEASLLQKILDIEARACQEACLAMGECKAMFHYRLTSGSTRCHLLSKTGSPAATGLVSTSAVKIPQNQVSLRCNSFNDLNKACVSGCAVGRCFFSTCIVNSNSRPLVDGTTCANGDNDGVCSQAVDWSAAPSLIGYSVTASGSNAENEHLRFSTAFDATKILAKLTGVASFEACTKACDADPDCAGVFAWEHSSDLLGLECRLLSDTGTLIPTSTTSFSLSKAATSRFDLHYIGTGANEATSRRFSTAFDAAHVLSKFNDATAEDCARACVADPACAGFVQVDFGSTLQCRTLDDLGVDGGVPTTTLSLSYALST</sequence>
<dbReference type="EMBL" id="GL832969">
    <property type="protein sequence ID" value="EGD74685.1"/>
    <property type="molecule type" value="Genomic_DNA"/>
</dbReference>
<dbReference type="KEGG" id="sre:PTSG_06048"/>
<gene>
    <name evidence="3" type="ORF">PTSG_06048</name>
</gene>
<feature type="domain" description="Apple" evidence="2">
    <location>
        <begin position="316"/>
        <end position="341"/>
    </location>
</feature>
<evidence type="ECO:0000313" key="4">
    <source>
        <dbReference type="Proteomes" id="UP000007799"/>
    </source>
</evidence>
<feature type="signal peptide" evidence="1">
    <location>
        <begin position="1"/>
        <end position="36"/>
    </location>
</feature>
<dbReference type="RefSeq" id="XP_004992942.1">
    <property type="nucleotide sequence ID" value="XM_004992885.1"/>
</dbReference>
<dbReference type="InterPro" id="IPR003609">
    <property type="entry name" value="Pan_app"/>
</dbReference>
<protein>
    <recommendedName>
        <fullName evidence="2">Apple domain-containing protein</fullName>
    </recommendedName>
</protein>
<keyword evidence="1" id="KW-0732">Signal</keyword>
<organism evidence="4">
    <name type="scientific">Salpingoeca rosetta (strain ATCC 50818 / BSB-021)</name>
    <dbReference type="NCBI Taxonomy" id="946362"/>
    <lineage>
        <taxon>Eukaryota</taxon>
        <taxon>Choanoflagellata</taxon>
        <taxon>Craspedida</taxon>
        <taxon>Salpingoecidae</taxon>
        <taxon>Salpingoeca</taxon>
    </lineage>
</organism>
<dbReference type="eggNOG" id="ENOG502RZBP">
    <property type="taxonomic scope" value="Eukaryota"/>
</dbReference>
<dbReference type="GeneID" id="16073515"/>
<reference evidence="3" key="1">
    <citation type="submission" date="2009-08" db="EMBL/GenBank/DDBJ databases">
        <title>Annotation of Salpingoeca rosetta.</title>
        <authorList>
            <consortium name="The Broad Institute Genome Sequencing Platform"/>
            <person name="Russ C."/>
            <person name="Cuomo C."/>
            <person name="Burger G."/>
            <person name="Gray M.W."/>
            <person name="Holland P.W.H."/>
            <person name="King N."/>
            <person name="Lang F.B.F."/>
            <person name="Roger A.J."/>
            <person name="Ruiz-Trillo I."/>
            <person name="Young S.K."/>
            <person name="Zeng Q."/>
            <person name="Gargeya S."/>
            <person name="Alvarado L."/>
            <person name="Berlin A."/>
            <person name="Chapman S.B."/>
            <person name="Chen Z."/>
            <person name="Freedman E."/>
            <person name="Gellesch M."/>
            <person name="Goldberg J."/>
            <person name="Griggs A."/>
            <person name="Gujja S."/>
            <person name="Heilman E."/>
            <person name="Heiman D."/>
            <person name="Howarth C."/>
            <person name="Mehta T."/>
            <person name="Neiman D."/>
            <person name="Pearson M."/>
            <person name="Roberts A."/>
            <person name="Saif S."/>
            <person name="Shea T."/>
            <person name="Shenoy N."/>
            <person name="Sisk P."/>
            <person name="Stolte C."/>
            <person name="Sykes S."/>
            <person name="White J."/>
            <person name="Yandava C."/>
            <person name="Haas B."/>
            <person name="Nusbaum C."/>
            <person name="Birren B."/>
        </authorList>
    </citation>
    <scope>NUCLEOTIDE SEQUENCE [LARGE SCALE GENOMIC DNA]</scope>
    <source>
        <strain evidence="3">ATCC 50818</strain>
    </source>
</reference>
<dbReference type="Pfam" id="PF14295">
    <property type="entry name" value="PAN_4"/>
    <property type="match status" value="3"/>
</dbReference>
<dbReference type="AlphaFoldDB" id="F2UDJ0"/>
<evidence type="ECO:0000259" key="2">
    <source>
        <dbReference type="Pfam" id="PF14295"/>
    </source>
</evidence>
<dbReference type="InParanoid" id="F2UDJ0"/>